<dbReference type="InterPro" id="IPR001199">
    <property type="entry name" value="Cyt_B5-like_heme/steroid-bd"/>
</dbReference>
<evidence type="ECO:0000256" key="3">
    <source>
        <dbReference type="SAM" id="Phobius"/>
    </source>
</evidence>
<protein>
    <submittedName>
        <fullName evidence="5">Neuferricin</fullName>
    </submittedName>
</protein>
<evidence type="ECO:0000313" key="6">
    <source>
        <dbReference type="Proteomes" id="UP000198287"/>
    </source>
</evidence>
<dbReference type="AlphaFoldDB" id="A0A226F1V7"/>
<feature type="domain" description="Cytochrome b5 heme-binding" evidence="4">
    <location>
        <begin position="155"/>
        <end position="248"/>
    </location>
</feature>
<comment type="caution">
    <text evidence="5">The sequence shown here is derived from an EMBL/GenBank/DDBJ whole genome shotgun (WGS) entry which is preliminary data.</text>
</comment>
<dbReference type="OrthoDB" id="10257697at2759"/>
<dbReference type="PANTHER" id="PTHR10281:SF4">
    <property type="entry name" value="NEUFERRICIN"/>
    <property type="match status" value="1"/>
</dbReference>
<evidence type="ECO:0000313" key="5">
    <source>
        <dbReference type="EMBL" id="OXA63775.1"/>
    </source>
</evidence>
<dbReference type="EMBL" id="LNIX01000001">
    <property type="protein sequence ID" value="OXA63775.1"/>
    <property type="molecule type" value="Genomic_DNA"/>
</dbReference>
<dbReference type="Proteomes" id="UP000198287">
    <property type="component" value="Unassembled WGS sequence"/>
</dbReference>
<keyword evidence="6" id="KW-1185">Reference proteome</keyword>
<dbReference type="GO" id="GO:0012505">
    <property type="term" value="C:endomembrane system"/>
    <property type="evidence" value="ECO:0007669"/>
    <property type="project" value="TreeGrafter"/>
</dbReference>
<keyword evidence="3" id="KW-1133">Transmembrane helix</keyword>
<dbReference type="PANTHER" id="PTHR10281">
    <property type="entry name" value="MEMBRANE-ASSOCIATED PROGESTERONE RECEPTOR COMPONENT-RELATED"/>
    <property type="match status" value="1"/>
</dbReference>
<dbReference type="InterPro" id="IPR050577">
    <property type="entry name" value="MAPR/NEUFC/NENF-like"/>
</dbReference>
<accession>A0A226F1V7</accession>
<keyword evidence="3" id="KW-0472">Membrane</keyword>
<evidence type="ECO:0000259" key="4">
    <source>
        <dbReference type="SMART" id="SM01117"/>
    </source>
</evidence>
<gene>
    <name evidence="5" type="ORF">Fcan01_03908</name>
</gene>
<organism evidence="5 6">
    <name type="scientific">Folsomia candida</name>
    <name type="common">Springtail</name>
    <dbReference type="NCBI Taxonomy" id="158441"/>
    <lineage>
        <taxon>Eukaryota</taxon>
        <taxon>Metazoa</taxon>
        <taxon>Ecdysozoa</taxon>
        <taxon>Arthropoda</taxon>
        <taxon>Hexapoda</taxon>
        <taxon>Collembola</taxon>
        <taxon>Entomobryomorpha</taxon>
        <taxon>Isotomoidea</taxon>
        <taxon>Isotomidae</taxon>
        <taxon>Proisotominae</taxon>
        <taxon>Folsomia</taxon>
    </lineage>
</organism>
<dbReference type="Gene3D" id="3.10.120.10">
    <property type="entry name" value="Cytochrome b5-like heme/steroid binding domain"/>
    <property type="match status" value="1"/>
</dbReference>
<dbReference type="InterPro" id="IPR036400">
    <property type="entry name" value="Cyt_B5-like_heme/steroid_sf"/>
</dbReference>
<dbReference type="STRING" id="158441.A0A226F1V7"/>
<feature type="compositionally biased region" description="Basic and acidic residues" evidence="2">
    <location>
        <begin position="30"/>
        <end position="41"/>
    </location>
</feature>
<feature type="compositionally biased region" description="Basic residues" evidence="2">
    <location>
        <begin position="1"/>
        <end position="10"/>
    </location>
</feature>
<dbReference type="SUPFAM" id="SSF55856">
    <property type="entry name" value="Cytochrome b5-like heme/steroid binding domain"/>
    <property type="match status" value="1"/>
</dbReference>
<name>A0A226F1V7_FOLCA</name>
<evidence type="ECO:0000256" key="2">
    <source>
        <dbReference type="SAM" id="MobiDB-lite"/>
    </source>
</evidence>
<dbReference type="SMART" id="SM01117">
    <property type="entry name" value="Cyt-b5"/>
    <property type="match status" value="1"/>
</dbReference>
<evidence type="ECO:0000256" key="1">
    <source>
        <dbReference type="ARBA" id="ARBA00038357"/>
    </source>
</evidence>
<sequence length="364" mass="41094">MARRGKKTAAQKRAEQATRRRRESLLNQAEKADDSGEEKAPPLRPVLLNGRKGPGQPRNVRKGRKGSISKTDPSWAWRTVFTWVVFASLGMWLYSLEMKDLHDTVISVADKLPLSVKNWLESFHAPAPKDQENQDESISIPHDWHLGPDLTKKLYSLDEIKYKQDGPLLLVLIGHVFDVTGADYYQPGSGYHAFIGQDASRSYVTGNFTAEGVTDDVEGLQATDYIGLESWLKFYLEHGSYKFVGYLDGKYFDSNGHETAAMKKFRSLLSWAKEEIEKEGDLLQLFPSCNVDWKAETGSTLWCSAKSGGVDRDWVGFPRKFFEKPDKSPRCACVHPNYLADPRVKEYLSCPSTSLSCKLLETDK</sequence>
<comment type="similarity">
    <text evidence="1">Belongs to the cytochrome b5 family. MAPR subfamily.</text>
</comment>
<feature type="transmembrane region" description="Helical" evidence="3">
    <location>
        <begin position="75"/>
        <end position="94"/>
    </location>
</feature>
<dbReference type="GO" id="GO:0016020">
    <property type="term" value="C:membrane"/>
    <property type="evidence" value="ECO:0007669"/>
    <property type="project" value="TreeGrafter"/>
</dbReference>
<keyword evidence="3" id="KW-0812">Transmembrane</keyword>
<reference evidence="5 6" key="1">
    <citation type="submission" date="2015-12" db="EMBL/GenBank/DDBJ databases">
        <title>The genome of Folsomia candida.</title>
        <authorList>
            <person name="Faddeeva A."/>
            <person name="Derks M.F."/>
            <person name="Anvar Y."/>
            <person name="Smit S."/>
            <person name="Van Straalen N."/>
            <person name="Roelofs D."/>
        </authorList>
    </citation>
    <scope>NUCLEOTIDE SEQUENCE [LARGE SCALE GENOMIC DNA]</scope>
    <source>
        <strain evidence="5 6">VU population</strain>
        <tissue evidence="5">Whole body</tissue>
    </source>
</reference>
<feature type="region of interest" description="Disordered" evidence="2">
    <location>
        <begin position="1"/>
        <end position="70"/>
    </location>
</feature>
<proteinExistence type="inferred from homology"/>